<dbReference type="AlphaFoldDB" id="A0A3N1Y7Q4"/>
<keyword evidence="5" id="KW-0274">FAD</keyword>
<evidence type="ECO:0000313" key="11">
    <source>
        <dbReference type="Proteomes" id="UP000276634"/>
    </source>
</evidence>
<keyword evidence="6" id="KW-0560">Oxidoreductase</keyword>
<evidence type="ECO:0000256" key="3">
    <source>
        <dbReference type="ARBA" id="ARBA00022485"/>
    </source>
</evidence>
<keyword evidence="7" id="KW-0408">Iron</keyword>
<dbReference type="Gene3D" id="3.30.70.20">
    <property type="match status" value="1"/>
</dbReference>
<evidence type="ECO:0000256" key="8">
    <source>
        <dbReference type="ARBA" id="ARBA00023014"/>
    </source>
</evidence>
<evidence type="ECO:0000256" key="6">
    <source>
        <dbReference type="ARBA" id="ARBA00023002"/>
    </source>
</evidence>
<dbReference type="PROSITE" id="PS51379">
    <property type="entry name" value="4FE4S_FER_2"/>
    <property type="match status" value="2"/>
</dbReference>
<dbReference type="InterPro" id="IPR023753">
    <property type="entry name" value="FAD/NAD-binding_dom"/>
</dbReference>
<organism evidence="10 11">
    <name type="scientific">Inmirania thermothiophila</name>
    <dbReference type="NCBI Taxonomy" id="1750597"/>
    <lineage>
        <taxon>Bacteria</taxon>
        <taxon>Pseudomonadati</taxon>
        <taxon>Pseudomonadota</taxon>
        <taxon>Gammaproteobacteria</taxon>
        <taxon>Chromatiales</taxon>
        <taxon>Ectothiorhodospiraceae</taxon>
        <taxon>Inmirania</taxon>
    </lineage>
</organism>
<comment type="caution">
    <text evidence="10">The sequence shown here is derived from an EMBL/GenBank/DDBJ whole genome shotgun (WGS) entry which is preliminary data.</text>
</comment>
<evidence type="ECO:0000256" key="7">
    <source>
        <dbReference type="ARBA" id="ARBA00023004"/>
    </source>
</evidence>
<dbReference type="Pfam" id="PF13187">
    <property type="entry name" value="Fer4_9"/>
    <property type="match status" value="1"/>
</dbReference>
<evidence type="ECO:0000259" key="9">
    <source>
        <dbReference type="PROSITE" id="PS51379"/>
    </source>
</evidence>
<dbReference type="PANTHER" id="PTHR43498">
    <property type="entry name" value="FERREDOXIN:COB-COM HETERODISULFIDE REDUCTASE SUBUNIT A"/>
    <property type="match status" value="1"/>
</dbReference>
<dbReference type="InterPro" id="IPR036188">
    <property type="entry name" value="FAD/NAD-bd_sf"/>
</dbReference>
<feature type="domain" description="4Fe-4S ferredoxin-type" evidence="9">
    <location>
        <begin position="556"/>
        <end position="585"/>
    </location>
</feature>
<dbReference type="InterPro" id="IPR017900">
    <property type="entry name" value="4Fe4S_Fe_S_CS"/>
</dbReference>
<dbReference type="Gene3D" id="3.50.50.60">
    <property type="entry name" value="FAD/NAD(P)-binding domain"/>
    <property type="match status" value="1"/>
</dbReference>
<dbReference type="Pfam" id="PF02662">
    <property type="entry name" value="FlpD"/>
    <property type="match status" value="1"/>
</dbReference>
<keyword evidence="5" id="KW-0285">Flavoprotein</keyword>
<reference evidence="10 11" key="1">
    <citation type="submission" date="2018-11" db="EMBL/GenBank/DDBJ databases">
        <title>Genomic Encyclopedia of Type Strains, Phase IV (KMG-IV): sequencing the most valuable type-strain genomes for metagenomic binning, comparative biology and taxonomic classification.</title>
        <authorList>
            <person name="Goeker M."/>
        </authorList>
    </citation>
    <scope>NUCLEOTIDE SEQUENCE [LARGE SCALE GENOMIC DNA]</scope>
    <source>
        <strain evidence="10 11">DSM 100275</strain>
    </source>
</reference>
<dbReference type="OrthoDB" id="9800445at2"/>
<evidence type="ECO:0000313" key="10">
    <source>
        <dbReference type="EMBL" id="ROR34548.1"/>
    </source>
</evidence>
<keyword evidence="3" id="KW-0004">4Fe-4S</keyword>
<evidence type="ECO:0000256" key="4">
    <source>
        <dbReference type="ARBA" id="ARBA00022723"/>
    </source>
</evidence>
<dbReference type="PANTHER" id="PTHR43498:SF1">
    <property type="entry name" value="COB--COM HETERODISULFIDE REDUCTASE IRON-SULFUR SUBUNIT A"/>
    <property type="match status" value="1"/>
</dbReference>
<protein>
    <submittedName>
        <fullName evidence="10">Putative adenylylsulfate reductase-associated electron transfer protein QmoB</fullName>
    </submittedName>
</protein>
<name>A0A3N1Y7Q4_9GAMM</name>
<dbReference type="RefSeq" id="WP_123399821.1">
    <property type="nucleotide sequence ID" value="NZ_RJVI01000001.1"/>
</dbReference>
<gene>
    <name evidence="10" type="ORF">EDC57_0446</name>
</gene>
<comment type="similarity">
    <text evidence="2">Belongs to the HdrA family.</text>
</comment>
<dbReference type="PRINTS" id="PR00411">
    <property type="entry name" value="PNDRDTASEI"/>
</dbReference>
<accession>A0A3N1Y7Q4</accession>
<keyword evidence="11" id="KW-1185">Reference proteome</keyword>
<dbReference type="GO" id="GO:0046872">
    <property type="term" value="F:metal ion binding"/>
    <property type="evidence" value="ECO:0007669"/>
    <property type="project" value="UniProtKB-KW"/>
</dbReference>
<dbReference type="EMBL" id="RJVI01000001">
    <property type="protein sequence ID" value="ROR34548.1"/>
    <property type="molecule type" value="Genomic_DNA"/>
</dbReference>
<dbReference type="InterPro" id="IPR017896">
    <property type="entry name" value="4Fe4S_Fe-S-bd"/>
</dbReference>
<keyword evidence="8" id="KW-0411">Iron-sulfur</keyword>
<dbReference type="GO" id="GO:0051539">
    <property type="term" value="F:4 iron, 4 sulfur cluster binding"/>
    <property type="evidence" value="ECO:0007669"/>
    <property type="project" value="UniProtKB-KW"/>
</dbReference>
<evidence type="ECO:0000256" key="1">
    <source>
        <dbReference type="ARBA" id="ARBA00001974"/>
    </source>
</evidence>
<dbReference type="SUPFAM" id="SSF54862">
    <property type="entry name" value="4Fe-4S ferredoxins"/>
    <property type="match status" value="1"/>
</dbReference>
<evidence type="ECO:0000256" key="2">
    <source>
        <dbReference type="ARBA" id="ARBA00006561"/>
    </source>
</evidence>
<dbReference type="SUPFAM" id="SSF51905">
    <property type="entry name" value="FAD/NAD(P)-binding domain"/>
    <property type="match status" value="1"/>
</dbReference>
<sequence length="740" mass="80792">MADEKKFGAYICSGCGIGERLDVDALAKIAEREGRMGYVKTHEFLCGGEGVGMIRADLEAGEATHIVIAACSPRAKTEAFRFDGVAVSRANLREGVIWVRPDEEEARETTQEMAEDYVRMACAEIKHLQVPQANPEAALCRTVLVVGGGVTGLTAALEAAEAGYDVVVVEKRGELGGHAARMHRRIPQRAPYRDPEPTGIDELIARVEAHPRITVHLNSHLARTSGAPGRFEAEVAGESGASTTVRAGAIVMATGFTPYDLSRLPHLGAGKSPDVVDQAGLEALAREAGDGPIRRPSDGKEVRSVVFVQCAGQRSDEEGQLPYCSGHCCLTSIKQAMYFKDRDPAIDATVLYTDLRTPGAPGEDFYRAGQEKGIVFAKGEVREVVPADGGLEVRFKDLILDEDTAARADLVVLATGMIPNSGVDFDPEAVAEEQATVEVPVESILNLTYRQGPDVPKLKDGFADSHFICFPYESRRTGIYLAGPVRRPMDMAQAMEDAAGAALKAIQAIENAAQGRAVHPRVGDLSYPSFRREGCTQCKRCTVECPFGAIDEDEQRYPVFNEARCRRCGTCMGACPVRVISFQNYSVETVGQQLKAVEIPDEFEEKPRVLVLACENDAYPALDMAGMLRREISPFVRVIPVRCLGSVNTIWISDALNSGYDGVMLLGCRKGDNYQCHFVRGSELAHYRMSKIDDTLKSLSLEQERVATYEVSIADIERIPELIREYMETIDRIGLSPFKF</sequence>
<proteinExistence type="inferred from homology"/>
<evidence type="ECO:0000256" key="5">
    <source>
        <dbReference type="ARBA" id="ARBA00022827"/>
    </source>
</evidence>
<dbReference type="InterPro" id="IPR003813">
    <property type="entry name" value="MvhD/FlpD"/>
</dbReference>
<keyword evidence="4" id="KW-0479">Metal-binding</keyword>
<comment type="cofactor">
    <cofactor evidence="1">
        <name>FAD</name>
        <dbReference type="ChEBI" id="CHEBI:57692"/>
    </cofactor>
</comment>
<dbReference type="InterPro" id="IPR039650">
    <property type="entry name" value="HdrA-like"/>
</dbReference>
<dbReference type="Pfam" id="PF07992">
    <property type="entry name" value="Pyr_redox_2"/>
    <property type="match status" value="1"/>
</dbReference>
<dbReference type="PROSITE" id="PS00198">
    <property type="entry name" value="4FE4S_FER_1"/>
    <property type="match status" value="1"/>
</dbReference>
<feature type="domain" description="4Fe-4S ferredoxin-type" evidence="9">
    <location>
        <begin position="526"/>
        <end position="555"/>
    </location>
</feature>
<dbReference type="PRINTS" id="PR00368">
    <property type="entry name" value="FADPNR"/>
</dbReference>
<dbReference type="Proteomes" id="UP000276634">
    <property type="component" value="Unassembled WGS sequence"/>
</dbReference>
<dbReference type="GO" id="GO:0016491">
    <property type="term" value="F:oxidoreductase activity"/>
    <property type="evidence" value="ECO:0007669"/>
    <property type="project" value="UniProtKB-KW"/>
</dbReference>